<keyword evidence="6" id="KW-0808">Transferase</keyword>
<dbReference type="Pfam" id="PF02518">
    <property type="entry name" value="HATPase_c"/>
    <property type="match status" value="1"/>
</dbReference>
<dbReference type="Pfam" id="PF00512">
    <property type="entry name" value="HisKA"/>
    <property type="match status" value="1"/>
</dbReference>
<dbReference type="EMBL" id="JACHGB010000003">
    <property type="protein sequence ID" value="MBB5271639.1"/>
    <property type="molecule type" value="Genomic_DNA"/>
</dbReference>
<evidence type="ECO:0000256" key="1">
    <source>
        <dbReference type="ARBA" id="ARBA00000085"/>
    </source>
</evidence>
<keyword evidence="3" id="KW-0597">Phosphoprotein</keyword>
<keyword evidence="4" id="KW-0472">Membrane</keyword>
<dbReference type="Gene3D" id="1.10.287.130">
    <property type="match status" value="1"/>
</dbReference>
<dbReference type="InterPro" id="IPR005467">
    <property type="entry name" value="His_kinase_dom"/>
</dbReference>
<dbReference type="PRINTS" id="PR00344">
    <property type="entry name" value="BCTRLSENSOR"/>
</dbReference>
<dbReference type="CDD" id="cd00082">
    <property type="entry name" value="HisKA"/>
    <property type="match status" value="1"/>
</dbReference>
<feature type="transmembrane region" description="Helical" evidence="4">
    <location>
        <begin position="59"/>
        <end position="78"/>
    </location>
</feature>
<feature type="transmembrane region" description="Helical" evidence="4">
    <location>
        <begin position="162"/>
        <end position="185"/>
    </location>
</feature>
<keyword evidence="6" id="KW-0418">Kinase</keyword>
<dbReference type="AlphaFoldDB" id="A0A7W8HGF6"/>
<feature type="transmembrane region" description="Helical" evidence="4">
    <location>
        <begin position="26"/>
        <end position="44"/>
    </location>
</feature>
<evidence type="ECO:0000256" key="2">
    <source>
        <dbReference type="ARBA" id="ARBA00012438"/>
    </source>
</evidence>
<dbReference type="InterPro" id="IPR004358">
    <property type="entry name" value="Sig_transdc_His_kin-like_C"/>
</dbReference>
<organism evidence="6 7">
    <name type="scientific">Quisquiliibacterium transsilvanicum</name>
    <dbReference type="NCBI Taxonomy" id="1549638"/>
    <lineage>
        <taxon>Bacteria</taxon>
        <taxon>Pseudomonadati</taxon>
        <taxon>Pseudomonadota</taxon>
        <taxon>Betaproteobacteria</taxon>
        <taxon>Burkholderiales</taxon>
        <taxon>Burkholderiaceae</taxon>
        <taxon>Quisquiliibacterium</taxon>
    </lineage>
</organism>
<evidence type="ECO:0000256" key="4">
    <source>
        <dbReference type="SAM" id="Phobius"/>
    </source>
</evidence>
<dbReference type="SUPFAM" id="SSF55874">
    <property type="entry name" value="ATPase domain of HSP90 chaperone/DNA topoisomerase II/histidine kinase"/>
    <property type="match status" value="1"/>
</dbReference>
<evidence type="ECO:0000256" key="3">
    <source>
        <dbReference type="ARBA" id="ARBA00022553"/>
    </source>
</evidence>
<dbReference type="GO" id="GO:0000155">
    <property type="term" value="F:phosphorelay sensor kinase activity"/>
    <property type="evidence" value="ECO:0007669"/>
    <property type="project" value="InterPro"/>
</dbReference>
<reference evidence="6 7" key="1">
    <citation type="submission" date="2020-08" db="EMBL/GenBank/DDBJ databases">
        <title>Genomic Encyclopedia of Type Strains, Phase IV (KMG-IV): sequencing the most valuable type-strain genomes for metagenomic binning, comparative biology and taxonomic classification.</title>
        <authorList>
            <person name="Goeker M."/>
        </authorList>
    </citation>
    <scope>NUCLEOTIDE SEQUENCE [LARGE SCALE GENOMIC DNA]</scope>
    <source>
        <strain evidence="6 7">DSM 29781</strain>
    </source>
</reference>
<comment type="caution">
    <text evidence="6">The sequence shown here is derived from an EMBL/GenBank/DDBJ whole genome shotgun (WGS) entry which is preliminary data.</text>
</comment>
<dbReference type="InterPro" id="IPR036890">
    <property type="entry name" value="HATPase_C_sf"/>
</dbReference>
<gene>
    <name evidence="6" type="ORF">HNQ70_001649</name>
</gene>
<accession>A0A7W8HGF6</accession>
<dbReference type="InterPro" id="IPR003661">
    <property type="entry name" value="HisK_dim/P_dom"/>
</dbReference>
<dbReference type="SMART" id="SM00387">
    <property type="entry name" value="HATPase_c"/>
    <property type="match status" value="1"/>
</dbReference>
<dbReference type="InterPro" id="IPR003594">
    <property type="entry name" value="HATPase_dom"/>
</dbReference>
<feature type="transmembrane region" description="Helical" evidence="4">
    <location>
        <begin position="85"/>
        <end position="106"/>
    </location>
</feature>
<dbReference type="PANTHER" id="PTHR43065:SF52">
    <property type="entry name" value="SENSOR PROTEIN KINASE PILS"/>
    <property type="match status" value="1"/>
</dbReference>
<proteinExistence type="predicted"/>
<dbReference type="EC" id="2.7.13.3" evidence="2"/>
<protein>
    <recommendedName>
        <fullName evidence="2">histidine kinase</fullName>
        <ecNumber evidence="2">2.7.13.3</ecNumber>
    </recommendedName>
</protein>
<dbReference type="CDD" id="cd00075">
    <property type="entry name" value="HATPase"/>
    <property type="match status" value="1"/>
</dbReference>
<dbReference type="SUPFAM" id="SSF47384">
    <property type="entry name" value="Homodimeric domain of signal transducing histidine kinase"/>
    <property type="match status" value="1"/>
</dbReference>
<evidence type="ECO:0000313" key="6">
    <source>
        <dbReference type="EMBL" id="MBB5271639.1"/>
    </source>
</evidence>
<sequence length="537" mass="56968">MPTAPLTAPPEARAAPRASFWTSLRLLSLARVVLATVLVLPAIVGGRVPWADVVVHDRLYAAVSFAWLALSFLFLAVAGRWKRHFMLQLVAQALTDLACLVLLMHAAGGPRSGLGVLTVAAVAGAAVLAPPRLSAFFAAAATLMLLAESSLRQLAAPSFEPTAFFAAGVIGAACFVTAALVGWLASRLSAQEALAQERGADLRSQLAVTQLVVAQLGQGVVVFDRAGGVRTMNPSARALFAAGGGAGALARVRSAAHSLEAAGHEGLELALDEPGVAERHRVRVRALRPESGALGDTVVVIDDLRELEERAQQLKLASMGRLSASIAHEIRNPLAAIRHANGLLAEQLGEPRLQRLARIVETNTVRIDRVVEDVLAIARRERPSVEPLELARFLEVLIPEIVVMTGTDRRRIEVALSANAPILFDPGQLRQVLVNLIGNALRYASDAPGAVRIQWRRDPADRLELRVSDDGPGLAPGMIEHVFEPFFTTESRGTGLGLYLAREFCAANGAALRYEVSTAPGGHRTAFVIAAAQPEGG</sequence>
<comment type="catalytic activity">
    <reaction evidence="1">
        <text>ATP + protein L-histidine = ADP + protein N-phospho-L-histidine.</text>
        <dbReference type="EC" id="2.7.13.3"/>
    </reaction>
</comment>
<evidence type="ECO:0000259" key="5">
    <source>
        <dbReference type="PROSITE" id="PS50109"/>
    </source>
</evidence>
<dbReference type="PROSITE" id="PS50109">
    <property type="entry name" value="HIS_KIN"/>
    <property type="match status" value="1"/>
</dbReference>
<evidence type="ECO:0000313" key="7">
    <source>
        <dbReference type="Proteomes" id="UP000532440"/>
    </source>
</evidence>
<keyword evidence="7" id="KW-1185">Reference proteome</keyword>
<feature type="transmembrane region" description="Helical" evidence="4">
    <location>
        <begin position="112"/>
        <end position="129"/>
    </location>
</feature>
<dbReference type="SMART" id="SM00388">
    <property type="entry name" value="HisKA"/>
    <property type="match status" value="1"/>
</dbReference>
<name>A0A7W8HGF6_9BURK</name>
<dbReference type="PANTHER" id="PTHR43065">
    <property type="entry name" value="SENSOR HISTIDINE KINASE"/>
    <property type="match status" value="1"/>
</dbReference>
<dbReference type="RefSeq" id="WP_183966187.1">
    <property type="nucleotide sequence ID" value="NZ_BAABEW010000001.1"/>
</dbReference>
<keyword evidence="4" id="KW-0812">Transmembrane</keyword>
<dbReference type="InterPro" id="IPR036097">
    <property type="entry name" value="HisK_dim/P_sf"/>
</dbReference>
<dbReference type="Gene3D" id="3.30.565.10">
    <property type="entry name" value="Histidine kinase-like ATPase, C-terminal domain"/>
    <property type="match status" value="1"/>
</dbReference>
<feature type="domain" description="Histidine kinase" evidence="5">
    <location>
        <begin position="325"/>
        <end position="533"/>
    </location>
</feature>
<dbReference type="Pfam" id="PF25323">
    <property type="entry name" value="6TM_PilS"/>
    <property type="match status" value="1"/>
</dbReference>
<keyword evidence="4" id="KW-1133">Transmembrane helix</keyword>
<dbReference type="Proteomes" id="UP000532440">
    <property type="component" value="Unassembled WGS sequence"/>
</dbReference>